<dbReference type="Proteomes" id="UP000193228">
    <property type="component" value="Unassembled WGS sequence"/>
</dbReference>
<dbReference type="Gene3D" id="2.150.10.10">
    <property type="entry name" value="Serralysin-like metalloprotease, C-terminal"/>
    <property type="match status" value="2"/>
</dbReference>
<dbReference type="OrthoDB" id="1632057at2"/>
<feature type="domain" description="Trimeric autotransporter adhesin YadA-like stalk" evidence="14">
    <location>
        <begin position="797"/>
        <end position="838"/>
    </location>
</feature>
<protein>
    <submittedName>
        <fullName evidence="16">Autotransporter adhesin</fullName>
    </submittedName>
</protein>
<evidence type="ECO:0000256" key="4">
    <source>
        <dbReference type="ARBA" id="ARBA00022448"/>
    </source>
</evidence>
<dbReference type="Gene3D" id="1.20.5.2280">
    <property type="match status" value="1"/>
</dbReference>
<dbReference type="EMBL" id="FXAT01000003">
    <property type="protein sequence ID" value="SMG39211.1"/>
    <property type="molecule type" value="Genomic_DNA"/>
</dbReference>
<feature type="domain" description="Trimeric autotransporter adhesin YadA-like C-terminal membrane anchor" evidence="12">
    <location>
        <begin position="1081"/>
        <end position="1138"/>
    </location>
</feature>
<evidence type="ECO:0000256" key="3">
    <source>
        <dbReference type="ARBA" id="ARBA00005848"/>
    </source>
</evidence>
<keyword evidence="10" id="KW-0998">Cell outer membrane</keyword>
<evidence type="ECO:0000259" key="12">
    <source>
        <dbReference type="Pfam" id="PF03895"/>
    </source>
</evidence>
<keyword evidence="11" id="KW-1133">Transmembrane helix</keyword>
<dbReference type="STRING" id="1515439.SAMN06265784_103651"/>
<dbReference type="SUPFAM" id="SSF54523">
    <property type="entry name" value="Pili subunits"/>
    <property type="match status" value="1"/>
</dbReference>
<dbReference type="Pfam" id="PF05662">
    <property type="entry name" value="YadA_stalk"/>
    <property type="match status" value="8"/>
</dbReference>
<keyword evidence="9 11" id="KW-0472">Membrane</keyword>
<sequence length="1141" mass="112083">MNKSYVSVWNEAIGSWVAASEHTVARGKRSKSRAVAGAVATVVVLAGLSSAASAGIIATPAQATNGQYSGTSTTSASATGEEATAVGSKAAASALGTTAIGAASLANTQNATAIGIQATASASGAVALGWHTTASGNLSTALGSQAISDGAQSVALGYSANVSAAGTNGLSIGTLTSVSAADGVAIGNRASVTAQNSVALGANSIADRENAVSVGSATGTRQITNVAAGTQDSDAVVVSQLKGVSDALGGGAAVNADGSIEAPAYSVGGTTVNNVGDAVTNIDGRVTDNSKNIAINKSDIANITNSLNDGTIGLVKQDAVTNAITVASDKAGTSVDFSGTQGVRTLSGVAAGTLSDTSTEAVNGSQLFATNTRVTAAEGNIAQNTSDIAQNTSNIANNTSSISSIDGRVTNVEGSVTDLTEQLSTGEVGLVKQDAVTNVITVASDKAGTSVDFAGTQGARTLSGVAAGSLSDTSTEAVNGSQLFATNTRVTAAESNIAQNTSDIAQNTSNIANNTSSISNIDGRVTNVEGSVTNLTEQLSTGEVGLVKQDAVTNAITVASDKAGTSVDFAGTQGARTLSGVAAGNLSDTSTEAVNGSQLFATNTRVTAAEGNIAQNTSNIANNTSSISNIDGRVTNVEGSVTNLTEQLSTGEVGLVKQDAVTNAITVASDKAGTSVDFSGTQGARTLSGVAAGNLSDTSTEAVNGSQLFATNTRVTTAEGNIAQNTSDIANNTSSISNIDGRVTNVEGSVTNLADQLSTGEVGLVKQDAVTNAITVASDKAGTSVDFSGMQGARTLSGVAAGNLSDTSTEAVNGSQLFATNTRVTAAEGNIAQNTTDITKLQDQMGDVGTSLSGAVQYDRNVDGSVNFNSVTLGGSLSAGPVVLTNVADGKSQYDAVNFGQLSALQDQVTDLNGQMSNLNTHMSNVPSASGSDGAEVNAAMPGTGAGSTAAGAGAAASGDNATAVGANAGATGVNSTAIGAGSQADNANSVALGQGSVTDRDNSVSVGSVGNERQITNVARGTESTDAVNVGQMQDSVAQGVSQANAYTDQRIGVMDQQINDVARKSYSGSAAAMAMANLPQAPAPGTRIVSVAGGTYSGQSAVAVGVSTFTRNGKWIVKASGSTTTSGTFGVGIGAGRVF</sequence>
<feature type="domain" description="Trimeric autotransporter adhesin YadA-like head" evidence="13">
    <location>
        <begin position="109"/>
        <end position="131"/>
    </location>
</feature>
<evidence type="ECO:0000259" key="13">
    <source>
        <dbReference type="Pfam" id="PF05658"/>
    </source>
</evidence>
<keyword evidence="7" id="KW-0732">Signal</keyword>
<dbReference type="Pfam" id="PF05658">
    <property type="entry name" value="YadA_head"/>
    <property type="match status" value="6"/>
</dbReference>
<reference evidence="17" key="1">
    <citation type="submission" date="2017-04" db="EMBL/GenBank/DDBJ databases">
        <authorList>
            <person name="Varghese N."/>
            <person name="Submissions S."/>
        </authorList>
    </citation>
    <scope>NUCLEOTIDE SEQUENCE [LARGE SCALE GENOMIC DNA]</scope>
    <source>
        <strain evidence="17">LMG 29540</strain>
    </source>
</reference>
<comment type="subcellular location">
    <subcellularLocation>
        <location evidence="2">Cell outer membrane</location>
    </subcellularLocation>
    <subcellularLocation>
        <location evidence="1">Cell surface</location>
    </subcellularLocation>
</comment>
<dbReference type="CDD" id="cd12820">
    <property type="entry name" value="LbR_YadA-like"/>
    <property type="match status" value="1"/>
</dbReference>
<feature type="domain" description="ESPR" evidence="15">
    <location>
        <begin position="1"/>
        <end position="49"/>
    </location>
</feature>
<dbReference type="InterPro" id="IPR008635">
    <property type="entry name" value="Coiled_stalk_dom"/>
</dbReference>
<dbReference type="GO" id="GO:0015031">
    <property type="term" value="P:protein transport"/>
    <property type="evidence" value="ECO:0007669"/>
    <property type="project" value="UniProtKB-KW"/>
</dbReference>
<evidence type="ECO:0000259" key="14">
    <source>
        <dbReference type="Pfam" id="PF05662"/>
    </source>
</evidence>
<feature type="domain" description="Trimeric autotransporter adhesin YadA-like stalk" evidence="14">
    <location>
        <begin position="222"/>
        <end position="258"/>
    </location>
</feature>
<dbReference type="Gene3D" id="3.30.1300.30">
    <property type="entry name" value="GSPII I/J protein-like"/>
    <property type="match status" value="1"/>
</dbReference>
<feature type="domain" description="Trimeric autotransporter adhesin YadA-like stalk" evidence="14">
    <location>
        <begin position="1015"/>
        <end position="1050"/>
    </location>
</feature>
<feature type="domain" description="Trimeric autotransporter adhesin YadA-like stalk" evidence="14">
    <location>
        <begin position="579"/>
        <end position="620"/>
    </location>
</feature>
<evidence type="ECO:0000256" key="8">
    <source>
        <dbReference type="ARBA" id="ARBA00022927"/>
    </source>
</evidence>
<feature type="domain" description="Trimeric autotransporter adhesin YadA-like head" evidence="13">
    <location>
        <begin position="944"/>
        <end position="969"/>
    </location>
</feature>
<dbReference type="Pfam" id="PF13018">
    <property type="entry name" value="ESPR"/>
    <property type="match status" value="1"/>
</dbReference>
<comment type="similarity">
    <text evidence="3">Belongs to the autotransporter-2 (AT-2) (TC 1.B.40) family.</text>
</comment>
<dbReference type="SUPFAM" id="SSF101967">
    <property type="entry name" value="Adhesin YadA, collagen-binding domain"/>
    <property type="match status" value="2"/>
</dbReference>
<dbReference type="Gene3D" id="1.20.5.170">
    <property type="match status" value="6"/>
</dbReference>
<keyword evidence="6 11" id="KW-0812">Transmembrane</keyword>
<feature type="domain" description="Trimeric autotransporter adhesin YadA-like stalk" evidence="14">
    <location>
        <begin position="347"/>
        <end position="388"/>
    </location>
</feature>
<dbReference type="GO" id="GO:0009986">
    <property type="term" value="C:cell surface"/>
    <property type="evidence" value="ECO:0007669"/>
    <property type="project" value="UniProtKB-SubCell"/>
</dbReference>
<dbReference type="InterPro" id="IPR045584">
    <property type="entry name" value="Pilin-like"/>
</dbReference>
<feature type="domain" description="Trimeric autotransporter adhesin YadA-like head" evidence="13">
    <location>
        <begin position="193"/>
        <end position="216"/>
    </location>
</feature>
<evidence type="ECO:0000256" key="11">
    <source>
        <dbReference type="SAM" id="Phobius"/>
    </source>
</evidence>
<dbReference type="InterPro" id="IPR005594">
    <property type="entry name" value="YadA_C"/>
</dbReference>
<feature type="domain" description="Trimeric autotransporter adhesin YadA-like stalk" evidence="14">
    <location>
        <begin position="884"/>
        <end position="915"/>
    </location>
</feature>
<feature type="transmembrane region" description="Helical" evidence="11">
    <location>
        <begin position="35"/>
        <end position="58"/>
    </location>
</feature>
<keyword evidence="5" id="KW-1134">Transmembrane beta strand</keyword>
<dbReference type="AlphaFoldDB" id="A0A1X7KE99"/>
<feature type="domain" description="Trimeric autotransporter adhesin YadA-like head" evidence="13">
    <location>
        <begin position="971"/>
        <end position="997"/>
    </location>
</feature>
<evidence type="ECO:0000256" key="6">
    <source>
        <dbReference type="ARBA" id="ARBA00022692"/>
    </source>
</evidence>
<evidence type="ECO:0000256" key="9">
    <source>
        <dbReference type="ARBA" id="ARBA00023136"/>
    </source>
</evidence>
<evidence type="ECO:0000313" key="17">
    <source>
        <dbReference type="Proteomes" id="UP000193228"/>
    </source>
</evidence>
<gene>
    <name evidence="16" type="ORF">SAMN06265784_103651</name>
</gene>
<evidence type="ECO:0000256" key="2">
    <source>
        <dbReference type="ARBA" id="ARBA00004442"/>
    </source>
</evidence>
<evidence type="ECO:0000256" key="10">
    <source>
        <dbReference type="ARBA" id="ARBA00023237"/>
    </source>
</evidence>
<evidence type="ECO:0000256" key="7">
    <source>
        <dbReference type="ARBA" id="ARBA00022729"/>
    </source>
</evidence>
<organism evidence="16 17">
    <name type="scientific">Paraburkholderia susongensis</name>
    <dbReference type="NCBI Taxonomy" id="1515439"/>
    <lineage>
        <taxon>Bacteria</taxon>
        <taxon>Pseudomonadati</taxon>
        <taxon>Pseudomonadota</taxon>
        <taxon>Betaproteobacteria</taxon>
        <taxon>Burkholderiales</taxon>
        <taxon>Burkholderiaceae</taxon>
        <taxon>Paraburkholderia</taxon>
    </lineage>
</organism>
<dbReference type="InterPro" id="IPR008640">
    <property type="entry name" value="Adhesin_Head_dom"/>
</dbReference>
<keyword evidence="17" id="KW-1185">Reference proteome</keyword>
<dbReference type="InterPro" id="IPR011049">
    <property type="entry name" value="Serralysin-like_metalloprot_C"/>
</dbReference>
<evidence type="ECO:0000256" key="5">
    <source>
        <dbReference type="ARBA" id="ARBA00022452"/>
    </source>
</evidence>
<feature type="domain" description="Trimeric autotransporter adhesin YadA-like stalk" evidence="14">
    <location>
        <begin position="688"/>
        <end position="729"/>
    </location>
</feature>
<accession>A0A1X7KE99</accession>
<dbReference type="InterPro" id="IPR024973">
    <property type="entry name" value="ESPR"/>
</dbReference>
<feature type="domain" description="Trimeric autotransporter adhesin YadA-like head" evidence="13">
    <location>
        <begin position="78"/>
        <end position="103"/>
    </location>
</feature>
<keyword evidence="8" id="KW-0653">Protein transport</keyword>
<proteinExistence type="inferred from homology"/>
<feature type="domain" description="Trimeric autotransporter adhesin YadA-like stalk" evidence="14">
    <location>
        <begin position="463"/>
        <end position="504"/>
    </location>
</feature>
<evidence type="ECO:0000313" key="16">
    <source>
        <dbReference type="EMBL" id="SMG39211.1"/>
    </source>
</evidence>
<dbReference type="Pfam" id="PF03895">
    <property type="entry name" value="YadA_anchor"/>
    <property type="match status" value="1"/>
</dbReference>
<dbReference type="GO" id="GO:0009279">
    <property type="term" value="C:cell outer membrane"/>
    <property type="evidence" value="ECO:0007669"/>
    <property type="project" value="UniProtKB-SubCell"/>
</dbReference>
<dbReference type="Gene3D" id="2.60.40.4050">
    <property type="match status" value="2"/>
</dbReference>
<keyword evidence="4" id="KW-0813">Transport</keyword>
<name>A0A1X7KE99_9BURK</name>
<feature type="domain" description="Trimeric autotransporter adhesin YadA-like head" evidence="13">
    <location>
        <begin position="134"/>
        <end position="160"/>
    </location>
</feature>
<evidence type="ECO:0000259" key="15">
    <source>
        <dbReference type="Pfam" id="PF13018"/>
    </source>
</evidence>
<evidence type="ECO:0000256" key="1">
    <source>
        <dbReference type="ARBA" id="ARBA00004241"/>
    </source>
</evidence>